<reference evidence="2 3" key="1">
    <citation type="submission" date="2013-12" db="EMBL/GenBank/DDBJ databases">
        <title>Draft genome of the parsitic nematode Ancylostoma duodenale.</title>
        <authorList>
            <person name="Mitreva M."/>
        </authorList>
    </citation>
    <scope>NUCLEOTIDE SEQUENCE [LARGE SCALE GENOMIC DNA]</scope>
    <source>
        <strain evidence="2 3">Zhejiang</strain>
    </source>
</reference>
<accession>A0A0C2G5C0</accession>
<sequence length="245" mass="28284">MLIEAVIKIQILEKKREKFVEESEHLQKRIQETAAKKDELIVEASSVRQKINEEGDVLQTLKGKMRSGESKIRDLQSEISNQESKRRGMERSRGSFEQRKQRIIEQIAKFEEESQCEKRKEEAAATRVKMEKITTKETELVERLRSAQQERDELQHSHEQAVSDQNEFLLEILQEEARIAEFDETQCSVAVAPSTLSREVSDYGGGAPTVAWNSRNAKPTKYHWLDVVMVSTEGCSRVIYVLMNE</sequence>
<protein>
    <submittedName>
        <fullName evidence="2">Uncharacterized protein</fullName>
    </submittedName>
</protein>
<proteinExistence type="predicted"/>
<feature type="compositionally biased region" description="Basic and acidic residues" evidence="1">
    <location>
        <begin position="83"/>
        <end position="98"/>
    </location>
</feature>
<dbReference type="AlphaFoldDB" id="A0A0C2G5C0"/>
<name>A0A0C2G5C0_9BILA</name>
<evidence type="ECO:0000256" key="1">
    <source>
        <dbReference type="SAM" id="MobiDB-lite"/>
    </source>
</evidence>
<keyword evidence="3" id="KW-1185">Reference proteome</keyword>
<evidence type="ECO:0000313" key="2">
    <source>
        <dbReference type="EMBL" id="KIH52261.1"/>
    </source>
</evidence>
<feature type="region of interest" description="Disordered" evidence="1">
    <location>
        <begin position="68"/>
        <end position="98"/>
    </location>
</feature>
<dbReference type="Proteomes" id="UP000054047">
    <property type="component" value="Unassembled WGS sequence"/>
</dbReference>
<organism evidence="2 3">
    <name type="scientific">Ancylostoma duodenale</name>
    <dbReference type="NCBI Taxonomy" id="51022"/>
    <lineage>
        <taxon>Eukaryota</taxon>
        <taxon>Metazoa</taxon>
        <taxon>Ecdysozoa</taxon>
        <taxon>Nematoda</taxon>
        <taxon>Chromadorea</taxon>
        <taxon>Rhabditida</taxon>
        <taxon>Rhabditina</taxon>
        <taxon>Rhabditomorpha</taxon>
        <taxon>Strongyloidea</taxon>
        <taxon>Ancylostomatidae</taxon>
        <taxon>Ancylostomatinae</taxon>
        <taxon>Ancylostoma</taxon>
    </lineage>
</organism>
<dbReference type="EMBL" id="KN744105">
    <property type="protein sequence ID" value="KIH52261.1"/>
    <property type="molecule type" value="Genomic_DNA"/>
</dbReference>
<gene>
    <name evidence="2" type="ORF">ANCDUO_17638</name>
</gene>
<evidence type="ECO:0000313" key="3">
    <source>
        <dbReference type="Proteomes" id="UP000054047"/>
    </source>
</evidence>